<dbReference type="AlphaFoldDB" id="A0AAV1JTT5"/>
<evidence type="ECO:0000256" key="1">
    <source>
        <dbReference type="ARBA" id="ARBA00004141"/>
    </source>
</evidence>
<feature type="transmembrane region" description="Helical" evidence="5">
    <location>
        <begin position="69"/>
        <end position="89"/>
    </location>
</feature>
<comment type="caution">
    <text evidence="7">The sequence shown here is derived from an EMBL/GenBank/DDBJ whole genome shotgun (WGS) entry which is preliminary data.</text>
</comment>
<evidence type="ECO:0000313" key="8">
    <source>
        <dbReference type="Proteomes" id="UP001497472"/>
    </source>
</evidence>
<keyword evidence="3 5" id="KW-1133">Transmembrane helix</keyword>
<evidence type="ECO:0000256" key="2">
    <source>
        <dbReference type="ARBA" id="ARBA00022692"/>
    </source>
</evidence>
<dbReference type="InterPro" id="IPR057282">
    <property type="entry name" value="RETREG1-3-like_RHD"/>
</dbReference>
<dbReference type="Pfam" id="PF24456">
    <property type="entry name" value="RHD_RETREG1-3"/>
    <property type="match status" value="1"/>
</dbReference>
<keyword evidence="4 5" id="KW-0472">Membrane</keyword>
<feature type="domain" description="RETREG1-3/ARL6IP-like N-terminal reticulon-homology" evidence="6">
    <location>
        <begin position="35"/>
        <end position="169"/>
    </location>
</feature>
<evidence type="ECO:0000259" key="6">
    <source>
        <dbReference type="Pfam" id="PF24456"/>
    </source>
</evidence>
<name>A0AAV1JTT5_9NEOP</name>
<comment type="subcellular location">
    <subcellularLocation>
        <location evidence="1">Membrane</location>
        <topology evidence="1">Multi-pass membrane protein</topology>
    </subcellularLocation>
</comment>
<keyword evidence="8" id="KW-1185">Reference proteome</keyword>
<evidence type="ECO:0000256" key="3">
    <source>
        <dbReference type="ARBA" id="ARBA00022989"/>
    </source>
</evidence>
<evidence type="ECO:0000313" key="7">
    <source>
        <dbReference type="EMBL" id="CAK1552062.1"/>
    </source>
</evidence>
<evidence type="ECO:0000256" key="4">
    <source>
        <dbReference type="ARBA" id="ARBA00023136"/>
    </source>
</evidence>
<feature type="transmembrane region" description="Helical" evidence="5">
    <location>
        <begin position="45"/>
        <end position="63"/>
    </location>
</feature>
<accession>A0AAV1JTT5</accession>
<keyword evidence="2 5" id="KW-0812">Transmembrane</keyword>
<organism evidence="7 8">
    <name type="scientific">Leptosia nina</name>
    <dbReference type="NCBI Taxonomy" id="320188"/>
    <lineage>
        <taxon>Eukaryota</taxon>
        <taxon>Metazoa</taxon>
        <taxon>Ecdysozoa</taxon>
        <taxon>Arthropoda</taxon>
        <taxon>Hexapoda</taxon>
        <taxon>Insecta</taxon>
        <taxon>Pterygota</taxon>
        <taxon>Neoptera</taxon>
        <taxon>Endopterygota</taxon>
        <taxon>Lepidoptera</taxon>
        <taxon>Glossata</taxon>
        <taxon>Ditrysia</taxon>
        <taxon>Papilionoidea</taxon>
        <taxon>Pieridae</taxon>
        <taxon>Pierinae</taxon>
        <taxon>Leptosia</taxon>
    </lineage>
</organism>
<proteinExistence type="predicted"/>
<sequence length="346" mass="39857">MFSSVKKMFKWNLSKRSEGNFHTKSLLVVILNNAFEDILSWKKTWLTLTVVFYFHLVFLVCFSRQLNSIQIFCAIFIIILILDAFEAWLRYKHRTTCLKRLADQSNNSQFIVCKTQLWLNSQMVTFIQLRETNPTKAFLLLQMIFVTIFLTGRYISGYTLTYILFLVLISFNKIIPPITRIAKKLQQTADSEFELEGLVPDASTVNLDLLSIEPEIPQVFDDKQSLDCWKPEDIPIEDASDSSDTSSSLVKHLSMEKLQNLENNVEETDSSEDEYIPHSQQTEQFRSTIEVQPIGTWGNTAYNVISSFSGAVANMVYSSSEEKKRKRVSSIDSSDGFEMLDKNDFM</sequence>
<protein>
    <recommendedName>
        <fullName evidence="6">RETREG1-3/ARL6IP-like N-terminal reticulon-homology domain-containing protein</fullName>
    </recommendedName>
</protein>
<dbReference type="EMBL" id="CAVLEF010000132">
    <property type="protein sequence ID" value="CAK1552062.1"/>
    <property type="molecule type" value="Genomic_DNA"/>
</dbReference>
<dbReference type="GO" id="GO:0016020">
    <property type="term" value="C:membrane"/>
    <property type="evidence" value="ECO:0007669"/>
    <property type="project" value="UniProtKB-SubCell"/>
</dbReference>
<dbReference type="Proteomes" id="UP001497472">
    <property type="component" value="Unassembled WGS sequence"/>
</dbReference>
<dbReference type="GO" id="GO:0005783">
    <property type="term" value="C:endoplasmic reticulum"/>
    <property type="evidence" value="ECO:0007669"/>
    <property type="project" value="UniProtKB-ARBA"/>
</dbReference>
<evidence type="ECO:0000256" key="5">
    <source>
        <dbReference type="SAM" id="Phobius"/>
    </source>
</evidence>
<reference evidence="7 8" key="1">
    <citation type="submission" date="2023-11" db="EMBL/GenBank/DDBJ databases">
        <authorList>
            <person name="Okamura Y."/>
        </authorList>
    </citation>
    <scope>NUCLEOTIDE SEQUENCE [LARGE SCALE GENOMIC DNA]</scope>
</reference>
<gene>
    <name evidence="7" type="ORF">LNINA_LOCUS11145</name>
</gene>